<dbReference type="PANTHER" id="PTHR11774">
    <property type="entry name" value="GERANYLGERANYL TRANSFERASE TYPE BETA SUBUNIT"/>
    <property type="match status" value="1"/>
</dbReference>
<dbReference type="OrthoDB" id="10261146at2759"/>
<feature type="region of interest" description="Disordered" evidence="8">
    <location>
        <begin position="572"/>
        <end position="592"/>
    </location>
</feature>
<organism evidence="10 11">
    <name type="scientific">Coprinopsis marcescibilis</name>
    <name type="common">Agaric fungus</name>
    <name type="synonym">Psathyrella marcescibilis</name>
    <dbReference type="NCBI Taxonomy" id="230819"/>
    <lineage>
        <taxon>Eukaryota</taxon>
        <taxon>Fungi</taxon>
        <taxon>Dikarya</taxon>
        <taxon>Basidiomycota</taxon>
        <taxon>Agaricomycotina</taxon>
        <taxon>Agaricomycetes</taxon>
        <taxon>Agaricomycetidae</taxon>
        <taxon>Agaricales</taxon>
        <taxon>Agaricineae</taxon>
        <taxon>Psathyrellaceae</taxon>
        <taxon>Coprinopsis</taxon>
    </lineage>
</organism>
<feature type="compositionally biased region" description="Low complexity" evidence="8">
    <location>
        <begin position="55"/>
        <end position="68"/>
    </location>
</feature>
<feature type="region of interest" description="Disordered" evidence="8">
    <location>
        <begin position="54"/>
        <end position="83"/>
    </location>
</feature>
<evidence type="ECO:0000256" key="4">
    <source>
        <dbReference type="ARBA" id="ARBA00022679"/>
    </source>
</evidence>
<evidence type="ECO:0000256" key="1">
    <source>
        <dbReference type="ARBA" id="ARBA00001947"/>
    </source>
</evidence>
<comment type="cofactor">
    <cofactor evidence="1">
        <name>Zn(2+)</name>
        <dbReference type="ChEBI" id="CHEBI:29105"/>
    </cofactor>
</comment>
<feature type="region of interest" description="Disordered" evidence="8">
    <location>
        <begin position="391"/>
        <end position="498"/>
    </location>
</feature>
<dbReference type="InterPro" id="IPR008930">
    <property type="entry name" value="Terpenoid_cyclase/PrenylTrfase"/>
</dbReference>
<sequence>MFTPPPPDQQPLPPPIAPLLPKLTPDDGYSTATSVLQHETEEILLKHLPQNPIHAHAQSPAASVASASERGKEGKKHPPVPSKVLNKHAHMQFLVRNLMHGFGSRYTSQDASQPWLMYWTLQSFGALGVVLDPLNKQRVIDKILKWQHPGGGFGGGPGQAAHLLTTYASVCALAIVGRPGPGGGWDDIDRQALYKFFLSLKQPDGSFLVAHHAEVDVRGIYCLLIVATLLDILTPALVEDTAEFIASCQTYEGGFASSSFPSYDAAQKLLRGAPRPPLGEAHGGYTFCALASWVLLKPYVDLALGGKEGEAEGGGRPEIDLGTLTRWLVQMQGGESELGGFKGRTNKLVDGCYAWWCAGAFGLLEALGVGVDETRGVELVVDPWGVPLGKSASGSVAGSVKTGSVDGSVKTGSVAGSVKSNGPGEGSVKSSAKSCDGKVAGAVDGTEAGGADLPTEGEGSAAEPGEPHADAQSARDPWGQPAAGWGKESTGWGGWGQQPGWVDVDDGLFNSKALQEYLLYAGQSPSGGLRDKPPKPADAYHTHYCLSGLSSAQHHISPSASKKTTLLQKWDAAESGGTRGRKSDLGVSERDREVDQAMRREALGALLSWVEDPVVNADQIVGGKENKLNATHPITNLTVTHTEGVIKWAYGI</sequence>
<evidence type="ECO:0000313" key="10">
    <source>
        <dbReference type="EMBL" id="TFK21562.1"/>
    </source>
</evidence>
<name>A0A5C3KMT5_COPMA</name>
<evidence type="ECO:0000256" key="5">
    <source>
        <dbReference type="ARBA" id="ARBA00022723"/>
    </source>
</evidence>
<dbReference type="PANTHER" id="PTHR11774:SF6">
    <property type="entry name" value="PROTEIN FARNESYLTRANSFERASE SUBUNIT BETA"/>
    <property type="match status" value="1"/>
</dbReference>
<dbReference type="STRING" id="230819.A0A5C3KMT5"/>
<evidence type="ECO:0000256" key="8">
    <source>
        <dbReference type="SAM" id="MobiDB-lite"/>
    </source>
</evidence>
<dbReference type="InterPro" id="IPR001330">
    <property type="entry name" value="Prenyltrans"/>
</dbReference>
<dbReference type="GO" id="GO:0005965">
    <property type="term" value="C:protein farnesyltransferase complex"/>
    <property type="evidence" value="ECO:0007669"/>
    <property type="project" value="TreeGrafter"/>
</dbReference>
<proteinExistence type="inferred from homology"/>
<keyword evidence="5" id="KW-0479">Metal-binding</keyword>
<gene>
    <name evidence="10" type="ORF">FA15DRAFT_707087</name>
</gene>
<accession>A0A5C3KMT5</accession>
<feature type="compositionally biased region" description="Pro residues" evidence="8">
    <location>
        <begin position="1"/>
        <end position="18"/>
    </location>
</feature>
<dbReference type="Gene3D" id="1.50.10.20">
    <property type="match status" value="1"/>
</dbReference>
<feature type="region of interest" description="Disordered" evidence="8">
    <location>
        <begin position="1"/>
        <end position="32"/>
    </location>
</feature>
<evidence type="ECO:0000256" key="7">
    <source>
        <dbReference type="ARBA" id="ARBA00022833"/>
    </source>
</evidence>
<feature type="compositionally biased region" description="Basic and acidic residues" evidence="8">
    <location>
        <begin position="581"/>
        <end position="592"/>
    </location>
</feature>
<evidence type="ECO:0000256" key="6">
    <source>
        <dbReference type="ARBA" id="ARBA00022737"/>
    </source>
</evidence>
<reference evidence="10 11" key="1">
    <citation type="journal article" date="2019" name="Nat. Ecol. Evol.">
        <title>Megaphylogeny resolves global patterns of mushroom evolution.</title>
        <authorList>
            <person name="Varga T."/>
            <person name="Krizsan K."/>
            <person name="Foldi C."/>
            <person name="Dima B."/>
            <person name="Sanchez-Garcia M."/>
            <person name="Sanchez-Ramirez S."/>
            <person name="Szollosi G.J."/>
            <person name="Szarkandi J.G."/>
            <person name="Papp V."/>
            <person name="Albert L."/>
            <person name="Andreopoulos W."/>
            <person name="Angelini C."/>
            <person name="Antonin V."/>
            <person name="Barry K.W."/>
            <person name="Bougher N.L."/>
            <person name="Buchanan P."/>
            <person name="Buyck B."/>
            <person name="Bense V."/>
            <person name="Catcheside P."/>
            <person name="Chovatia M."/>
            <person name="Cooper J."/>
            <person name="Damon W."/>
            <person name="Desjardin D."/>
            <person name="Finy P."/>
            <person name="Geml J."/>
            <person name="Haridas S."/>
            <person name="Hughes K."/>
            <person name="Justo A."/>
            <person name="Karasinski D."/>
            <person name="Kautmanova I."/>
            <person name="Kiss B."/>
            <person name="Kocsube S."/>
            <person name="Kotiranta H."/>
            <person name="LaButti K.M."/>
            <person name="Lechner B.E."/>
            <person name="Liimatainen K."/>
            <person name="Lipzen A."/>
            <person name="Lukacs Z."/>
            <person name="Mihaltcheva S."/>
            <person name="Morgado L.N."/>
            <person name="Niskanen T."/>
            <person name="Noordeloos M.E."/>
            <person name="Ohm R.A."/>
            <person name="Ortiz-Santana B."/>
            <person name="Ovrebo C."/>
            <person name="Racz N."/>
            <person name="Riley R."/>
            <person name="Savchenko A."/>
            <person name="Shiryaev A."/>
            <person name="Soop K."/>
            <person name="Spirin V."/>
            <person name="Szebenyi C."/>
            <person name="Tomsovsky M."/>
            <person name="Tulloss R.E."/>
            <person name="Uehling J."/>
            <person name="Grigoriev I.V."/>
            <person name="Vagvolgyi C."/>
            <person name="Papp T."/>
            <person name="Martin F.M."/>
            <person name="Miettinen O."/>
            <person name="Hibbett D.S."/>
            <person name="Nagy L.G."/>
        </authorList>
    </citation>
    <scope>NUCLEOTIDE SEQUENCE [LARGE SCALE GENOMIC DNA]</scope>
    <source>
        <strain evidence="10 11">CBS 121175</strain>
    </source>
</reference>
<feature type="domain" description="Prenyltransferase alpha-alpha toroid" evidence="9">
    <location>
        <begin position="85"/>
        <end position="636"/>
    </location>
</feature>
<feature type="compositionally biased region" description="Low complexity" evidence="8">
    <location>
        <begin position="391"/>
        <end position="405"/>
    </location>
</feature>
<evidence type="ECO:0000259" key="9">
    <source>
        <dbReference type="Pfam" id="PF00432"/>
    </source>
</evidence>
<keyword evidence="7" id="KW-0862">Zinc</keyword>
<dbReference type="Pfam" id="PF00432">
    <property type="entry name" value="Prenyltrans"/>
    <property type="match status" value="1"/>
</dbReference>
<dbReference type="AlphaFoldDB" id="A0A5C3KMT5"/>
<dbReference type="GO" id="GO:0046872">
    <property type="term" value="F:metal ion binding"/>
    <property type="evidence" value="ECO:0007669"/>
    <property type="project" value="UniProtKB-KW"/>
</dbReference>
<feature type="compositionally biased region" description="Low complexity" evidence="8">
    <location>
        <begin position="454"/>
        <end position="464"/>
    </location>
</feature>
<comment type="similarity">
    <text evidence="2">Belongs to the protein prenyltransferase subunit beta family.</text>
</comment>
<keyword evidence="4 10" id="KW-0808">Transferase</keyword>
<dbReference type="SUPFAM" id="SSF48239">
    <property type="entry name" value="Terpenoid cyclases/Protein prenyltransferases"/>
    <property type="match status" value="1"/>
</dbReference>
<dbReference type="EMBL" id="ML210264">
    <property type="protein sequence ID" value="TFK21562.1"/>
    <property type="molecule type" value="Genomic_DNA"/>
</dbReference>
<protein>
    <submittedName>
        <fullName evidence="10">Terpenoid cyclases/Protein prenyltransferase</fullName>
    </submittedName>
</protein>
<dbReference type="GO" id="GO:0004660">
    <property type="term" value="F:protein farnesyltransferase activity"/>
    <property type="evidence" value="ECO:0007669"/>
    <property type="project" value="TreeGrafter"/>
</dbReference>
<evidence type="ECO:0000256" key="2">
    <source>
        <dbReference type="ARBA" id="ARBA00010497"/>
    </source>
</evidence>
<evidence type="ECO:0000256" key="3">
    <source>
        <dbReference type="ARBA" id="ARBA00022602"/>
    </source>
</evidence>
<dbReference type="Proteomes" id="UP000307440">
    <property type="component" value="Unassembled WGS sequence"/>
</dbReference>
<dbReference type="InterPro" id="IPR045089">
    <property type="entry name" value="PGGT1B-like"/>
</dbReference>
<keyword evidence="6" id="KW-0677">Repeat</keyword>
<keyword evidence="3" id="KW-0637">Prenyltransferase</keyword>
<evidence type="ECO:0000313" key="11">
    <source>
        <dbReference type="Proteomes" id="UP000307440"/>
    </source>
</evidence>
<keyword evidence="11" id="KW-1185">Reference proteome</keyword>